<evidence type="ECO:0000256" key="1">
    <source>
        <dbReference type="ARBA" id="ARBA00023015"/>
    </source>
</evidence>
<name>A0A543DPC2_9PSEU</name>
<organism evidence="6 7">
    <name type="scientific">Pseudonocardia kunmingensis</name>
    <dbReference type="NCBI Taxonomy" id="630975"/>
    <lineage>
        <taxon>Bacteria</taxon>
        <taxon>Bacillati</taxon>
        <taxon>Actinomycetota</taxon>
        <taxon>Actinomycetes</taxon>
        <taxon>Pseudonocardiales</taxon>
        <taxon>Pseudonocardiaceae</taxon>
        <taxon>Pseudonocardia</taxon>
    </lineage>
</organism>
<dbReference type="SUPFAM" id="SSF48498">
    <property type="entry name" value="Tetracyclin repressor-like, C-terminal domain"/>
    <property type="match status" value="1"/>
</dbReference>
<dbReference type="InterPro" id="IPR036271">
    <property type="entry name" value="Tet_transcr_reg_TetR-rel_C_sf"/>
</dbReference>
<dbReference type="GO" id="GO:0000976">
    <property type="term" value="F:transcription cis-regulatory region binding"/>
    <property type="evidence" value="ECO:0007669"/>
    <property type="project" value="TreeGrafter"/>
</dbReference>
<dbReference type="EMBL" id="VFPA01000002">
    <property type="protein sequence ID" value="TQM11182.1"/>
    <property type="molecule type" value="Genomic_DNA"/>
</dbReference>
<evidence type="ECO:0000259" key="5">
    <source>
        <dbReference type="PROSITE" id="PS50977"/>
    </source>
</evidence>
<dbReference type="GO" id="GO:0003700">
    <property type="term" value="F:DNA-binding transcription factor activity"/>
    <property type="evidence" value="ECO:0007669"/>
    <property type="project" value="TreeGrafter"/>
</dbReference>
<dbReference type="PANTHER" id="PTHR30055:SF234">
    <property type="entry name" value="HTH-TYPE TRANSCRIPTIONAL REGULATOR BETI"/>
    <property type="match status" value="1"/>
</dbReference>
<reference evidence="6 7" key="1">
    <citation type="submission" date="2019-06" db="EMBL/GenBank/DDBJ databases">
        <title>Sequencing the genomes of 1000 actinobacteria strains.</title>
        <authorList>
            <person name="Klenk H.-P."/>
        </authorList>
    </citation>
    <scope>NUCLEOTIDE SEQUENCE [LARGE SCALE GENOMIC DNA]</scope>
    <source>
        <strain evidence="6 7">DSM 45301</strain>
    </source>
</reference>
<proteinExistence type="predicted"/>
<dbReference type="InterPro" id="IPR009057">
    <property type="entry name" value="Homeodomain-like_sf"/>
</dbReference>
<keyword evidence="7" id="KW-1185">Reference proteome</keyword>
<evidence type="ECO:0000313" key="6">
    <source>
        <dbReference type="EMBL" id="TQM11182.1"/>
    </source>
</evidence>
<evidence type="ECO:0000256" key="2">
    <source>
        <dbReference type="ARBA" id="ARBA00023125"/>
    </source>
</evidence>
<protein>
    <submittedName>
        <fullName evidence="6">TetR family transcriptional regulator</fullName>
    </submittedName>
</protein>
<dbReference type="Proteomes" id="UP000315677">
    <property type="component" value="Unassembled WGS sequence"/>
</dbReference>
<evidence type="ECO:0000256" key="3">
    <source>
        <dbReference type="ARBA" id="ARBA00023163"/>
    </source>
</evidence>
<keyword evidence="1" id="KW-0805">Transcription regulation</keyword>
<dbReference type="Pfam" id="PF00440">
    <property type="entry name" value="TetR_N"/>
    <property type="match status" value="1"/>
</dbReference>
<dbReference type="SUPFAM" id="SSF46689">
    <property type="entry name" value="Homeodomain-like"/>
    <property type="match status" value="1"/>
</dbReference>
<evidence type="ECO:0000313" key="7">
    <source>
        <dbReference type="Proteomes" id="UP000315677"/>
    </source>
</evidence>
<dbReference type="Gene3D" id="1.10.10.60">
    <property type="entry name" value="Homeodomain-like"/>
    <property type="match status" value="1"/>
</dbReference>
<dbReference type="AlphaFoldDB" id="A0A543DPC2"/>
<feature type="domain" description="HTH tetR-type" evidence="5">
    <location>
        <begin position="5"/>
        <end position="65"/>
    </location>
</feature>
<dbReference type="RefSeq" id="WP_246106600.1">
    <property type="nucleotide sequence ID" value="NZ_VFPA01000002.1"/>
</dbReference>
<feature type="DNA-binding region" description="H-T-H motif" evidence="4">
    <location>
        <begin position="28"/>
        <end position="47"/>
    </location>
</feature>
<keyword evidence="3" id="KW-0804">Transcription</keyword>
<dbReference type="Gene3D" id="1.10.357.10">
    <property type="entry name" value="Tetracycline Repressor, domain 2"/>
    <property type="match status" value="1"/>
</dbReference>
<dbReference type="InterPro" id="IPR001647">
    <property type="entry name" value="HTH_TetR"/>
</dbReference>
<accession>A0A543DPC2</accession>
<dbReference type="InterPro" id="IPR050109">
    <property type="entry name" value="HTH-type_TetR-like_transc_reg"/>
</dbReference>
<comment type="caution">
    <text evidence="6">The sequence shown here is derived from an EMBL/GenBank/DDBJ whole genome shotgun (WGS) entry which is preliminary data.</text>
</comment>
<sequence>MTAQAAERAAVMDAAYRTLIASKGTSVSVTDVLRNAGLSTRAFYRHFESKDELLLALFRRDAERVTGQLDAAARSQSPRDALASCMATFLRIAADPRRRRRMLVLSSEEVTRARGYVAERQRFEAAQEAAIAAILERGLIDGSFPWARPASDARSIRAALGKAFDEQVARSTSRTAEETAAEVIDFALRAVGAQTVPDR</sequence>
<gene>
    <name evidence="6" type="ORF">FB558_3735</name>
</gene>
<keyword evidence="2 4" id="KW-0238">DNA-binding</keyword>
<dbReference type="PROSITE" id="PS50977">
    <property type="entry name" value="HTH_TETR_2"/>
    <property type="match status" value="1"/>
</dbReference>
<evidence type="ECO:0000256" key="4">
    <source>
        <dbReference type="PROSITE-ProRule" id="PRU00335"/>
    </source>
</evidence>
<dbReference type="PANTHER" id="PTHR30055">
    <property type="entry name" value="HTH-TYPE TRANSCRIPTIONAL REGULATOR RUTR"/>
    <property type="match status" value="1"/>
</dbReference>